<name>A0ACB9ZTG4_CATRO</name>
<evidence type="ECO:0000313" key="2">
    <source>
        <dbReference type="Proteomes" id="UP001060085"/>
    </source>
</evidence>
<keyword evidence="2" id="KW-1185">Reference proteome</keyword>
<proteinExistence type="predicted"/>
<comment type="caution">
    <text evidence="1">The sequence shown here is derived from an EMBL/GenBank/DDBJ whole genome shotgun (WGS) entry which is preliminary data.</text>
</comment>
<dbReference type="Proteomes" id="UP001060085">
    <property type="component" value="Linkage Group LG08"/>
</dbReference>
<organism evidence="1 2">
    <name type="scientific">Catharanthus roseus</name>
    <name type="common">Madagascar periwinkle</name>
    <name type="synonym">Vinca rosea</name>
    <dbReference type="NCBI Taxonomy" id="4058"/>
    <lineage>
        <taxon>Eukaryota</taxon>
        <taxon>Viridiplantae</taxon>
        <taxon>Streptophyta</taxon>
        <taxon>Embryophyta</taxon>
        <taxon>Tracheophyta</taxon>
        <taxon>Spermatophyta</taxon>
        <taxon>Magnoliopsida</taxon>
        <taxon>eudicotyledons</taxon>
        <taxon>Gunneridae</taxon>
        <taxon>Pentapetalae</taxon>
        <taxon>asterids</taxon>
        <taxon>lamiids</taxon>
        <taxon>Gentianales</taxon>
        <taxon>Apocynaceae</taxon>
        <taxon>Rauvolfioideae</taxon>
        <taxon>Vinceae</taxon>
        <taxon>Catharanthinae</taxon>
        <taxon>Catharanthus</taxon>
    </lineage>
</organism>
<sequence>MKEVLEEDPWRLKNHLEIHGMPEEAHTGQVAAKVVECLFANLRWRCEFSKVCSAGAPIFGATRDLNGIRSGCYVEKPSANHRQETSMRTPVEAGIAASAVSQQAQQRLQQASLSHTQLS</sequence>
<protein>
    <submittedName>
        <fullName evidence="1">Uncharacterized protein</fullName>
    </submittedName>
</protein>
<accession>A0ACB9ZTG4</accession>
<gene>
    <name evidence="1" type="ORF">M9H77_36389</name>
</gene>
<reference evidence="2" key="1">
    <citation type="journal article" date="2023" name="Nat. Plants">
        <title>Single-cell RNA sequencing provides a high-resolution roadmap for understanding the multicellular compartmentation of specialized metabolism.</title>
        <authorList>
            <person name="Sun S."/>
            <person name="Shen X."/>
            <person name="Li Y."/>
            <person name="Li Y."/>
            <person name="Wang S."/>
            <person name="Li R."/>
            <person name="Zhang H."/>
            <person name="Shen G."/>
            <person name="Guo B."/>
            <person name="Wei J."/>
            <person name="Xu J."/>
            <person name="St-Pierre B."/>
            <person name="Chen S."/>
            <person name="Sun C."/>
        </authorList>
    </citation>
    <scope>NUCLEOTIDE SEQUENCE [LARGE SCALE GENOMIC DNA]</scope>
</reference>
<dbReference type="EMBL" id="CM044708">
    <property type="protein sequence ID" value="KAI5650384.1"/>
    <property type="molecule type" value="Genomic_DNA"/>
</dbReference>
<evidence type="ECO:0000313" key="1">
    <source>
        <dbReference type="EMBL" id="KAI5650384.1"/>
    </source>
</evidence>